<comment type="caution">
    <text evidence="2">The sequence shown here is derived from an EMBL/GenBank/DDBJ whole genome shotgun (WGS) entry which is preliminary data.</text>
</comment>
<sequence length="153" mass="16160">MGSRLLATALSQWLGCMSTTAVVYLAREERESGQATVNLTSFDAAVSSAGGAPATFFCLLDSDTDVEAIVSVLRHGVISQRQGKPFVRSKRLVLLQLAVSGDFHLLGNVLRGIVSCIEGQLHLSVDCGVVDIDPWTAAAVGYAVLEVAPRTAQ</sequence>
<dbReference type="EMBL" id="MKGL01000009">
    <property type="protein sequence ID" value="RNF12093.1"/>
    <property type="molecule type" value="Genomic_DNA"/>
</dbReference>
<name>A0A422P2Z9_TRYRA</name>
<organism evidence="2 3">
    <name type="scientific">Trypanosoma rangeli</name>
    <dbReference type="NCBI Taxonomy" id="5698"/>
    <lineage>
        <taxon>Eukaryota</taxon>
        <taxon>Discoba</taxon>
        <taxon>Euglenozoa</taxon>
        <taxon>Kinetoplastea</taxon>
        <taxon>Metakinetoplastina</taxon>
        <taxon>Trypanosomatida</taxon>
        <taxon>Trypanosomatidae</taxon>
        <taxon>Trypanosoma</taxon>
        <taxon>Herpetosoma</taxon>
    </lineage>
</organism>
<accession>A0A422P2Z9</accession>
<evidence type="ECO:0000313" key="3">
    <source>
        <dbReference type="Proteomes" id="UP000283634"/>
    </source>
</evidence>
<gene>
    <name evidence="2" type="ORF">TraAM80_00510</name>
</gene>
<reference evidence="2 3" key="1">
    <citation type="journal article" date="2018" name="BMC Genomics">
        <title>Genomic comparison of Trypanosoma conorhini and Trypanosoma rangeli to Trypanosoma cruzi strains of high and low virulence.</title>
        <authorList>
            <person name="Bradwell K.R."/>
            <person name="Koparde V.N."/>
            <person name="Matveyev A.V."/>
            <person name="Serrano M.G."/>
            <person name="Alves J.M."/>
            <person name="Parikh H."/>
            <person name="Huang B."/>
            <person name="Lee V."/>
            <person name="Espinosa-Alvarez O."/>
            <person name="Ortiz P.A."/>
            <person name="Costa-Martins A.G."/>
            <person name="Teixeira M.M."/>
            <person name="Buck G.A."/>
        </authorList>
    </citation>
    <scope>NUCLEOTIDE SEQUENCE [LARGE SCALE GENOMIC DNA]</scope>
    <source>
        <strain evidence="2 3">AM80</strain>
    </source>
</reference>
<dbReference type="Proteomes" id="UP000283634">
    <property type="component" value="Unassembled WGS sequence"/>
</dbReference>
<dbReference type="AlphaFoldDB" id="A0A422P2Z9"/>
<keyword evidence="3" id="KW-1185">Reference proteome</keyword>
<proteinExistence type="predicted"/>
<feature type="chain" id="PRO_5019502564" evidence="1">
    <location>
        <begin position="22"/>
        <end position="153"/>
    </location>
</feature>
<dbReference type="RefSeq" id="XP_029242560.1">
    <property type="nucleotide sequence ID" value="XM_029377587.1"/>
</dbReference>
<evidence type="ECO:0000313" key="2">
    <source>
        <dbReference type="EMBL" id="RNF12093.1"/>
    </source>
</evidence>
<evidence type="ECO:0000256" key="1">
    <source>
        <dbReference type="SAM" id="SignalP"/>
    </source>
</evidence>
<protein>
    <submittedName>
        <fullName evidence="2">Uncharacterized protein</fullName>
    </submittedName>
</protein>
<dbReference type="GeneID" id="40324443"/>
<feature type="signal peptide" evidence="1">
    <location>
        <begin position="1"/>
        <end position="21"/>
    </location>
</feature>
<dbReference type="VEuPathDB" id="TriTrypDB:TRSC58_00479"/>
<keyword evidence="1" id="KW-0732">Signal</keyword>